<organism evidence="8 9">
    <name type="scientific">Lichenifustis flavocetrariae</name>
    <dbReference type="NCBI Taxonomy" id="2949735"/>
    <lineage>
        <taxon>Bacteria</taxon>
        <taxon>Pseudomonadati</taxon>
        <taxon>Pseudomonadota</taxon>
        <taxon>Alphaproteobacteria</taxon>
        <taxon>Hyphomicrobiales</taxon>
        <taxon>Lichenihabitantaceae</taxon>
        <taxon>Lichenifustis</taxon>
    </lineage>
</organism>
<sequence length="438" mass="48065">MPTPRRMKLIAYLKTGPSAGHSGGWRHPSAALDDIFEPSRYEHIARVLEAACFDAGFFADTFGLGDTFGGSYDTYLRLGGQTSYLDPMAVLPLMARVTNHLGLGATLSTTFNTPYWIARTLASLDHLSKGRICWNVVTSATEMEARNFGFDALPSKSERYDRADEVLEACCTLWDGWQPDPFVLDREKGIFIDPTKVARADYVGRYVSTRGPLTIPRSPQGRPVFLQAGASDRGREFAARWAEAIFTESYSKADAQAFYADIKSRMAAYGRPPEHCAVLPLMSVVLGETESIAREKAAYLDTLVSDELQLAITSQLVGVDLSRGIESEAAVVDELSRGNHGIEGERAHVAQVAKAAGVSFAAAAKRPYEMIVGTPDLVADHMEDWFLGGGADGFILMPTVFPIMFEEFGRLVVPILQRRGLFRTSYQGATLRDNLRSP</sequence>
<dbReference type="PANTHER" id="PTHR30011">
    <property type="entry name" value="ALKANESULFONATE MONOOXYGENASE-RELATED"/>
    <property type="match status" value="1"/>
</dbReference>
<dbReference type="GO" id="GO:0004497">
    <property type="term" value="F:monooxygenase activity"/>
    <property type="evidence" value="ECO:0007669"/>
    <property type="project" value="UniProtKB-KW"/>
</dbReference>
<dbReference type="GO" id="GO:0016705">
    <property type="term" value="F:oxidoreductase activity, acting on paired donors, with incorporation or reduction of molecular oxygen"/>
    <property type="evidence" value="ECO:0007669"/>
    <property type="project" value="InterPro"/>
</dbReference>
<feature type="binding site" evidence="6">
    <location>
        <position position="231"/>
    </location>
    <ligand>
        <name>FMN</name>
        <dbReference type="ChEBI" id="CHEBI:58210"/>
    </ligand>
</feature>
<evidence type="ECO:0000256" key="6">
    <source>
        <dbReference type="PIRSR" id="PIRSR000337-1"/>
    </source>
</evidence>
<dbReference type="InterPro" id="IPR051260">
    <property type="entry name" value="Diverse_substr_monoxygenases"/>
</dbReference>
<comment type="similarity">
    <text evidence="5">Belongs to the NtaA/SnaA/DszA monooxygenase family.</text>
</comment>
<feature type="binding site" evidence="6">
    <location>
        <position position="106"/>
    </location>
    <ligand>
        <name>FMN</name>
        <dbReference type="ChEBI" id="CHEBI:58210"/>
    </ligand>
</feature>
<dbReference type="NCBIfam" id="TIGR03860">
    <property type="entry name" value="FMN_nitrolo"/>
    <property type="match status" value="1"/>
</dbReference>
<feature type="binding site" evidence="6">
    <location>
        <position position="160"/>
    </location>
    <ligand>
        <name>FMN</name>
        <dbReference type="ChEBI" id="CHEBI:58210"/>
    </ligand>
</feature>
<evidence type="ECO:0000256" key="1">
    <source>
        <dbReference type="ARBA" id="ARBA00022630"/>
    </source>
</evidence>
<dbReference type="Pfam" id="PF00296">
    <property type="entry name" value="Bac_luciferase"/>
    <property type="match status" value="1"/>
</dbReference>
<evidence type="ECO:0000313" key="8">
    <source>
        <dbReference type="EMBL" id="MCW6509673.1"/>
    </source>
</evidence>
<dbReference type="InterPro" id="IPR036661">
    <property type="entry name" value="Luciferase-like_sf"/>
</dbReference>
<evidence type="ECO:0000256" key="5">
    <source>
        <dbReference type="ARBA" id="ARBA00033748"/>
    </source>
</evidence>
<dbReference type="InterPro" id="IPR011251">
    <property type="entry name" value="Luciferase-like_dom"/>
</dbReference>
<keyword evidence="3" id="KW-0560">Oxidoreductase</keyword>
<gene>
    <name evidence="8" type="ORF">M8523_16770</name>
</gene>
<dbReference type="Gene3D" id="3.20.20.30">
    <property type="entry name" value="Luciferase-like domain"/>
    <property type="match status" value="1"/>
</dbReference>
<evidence type="ECO:0000256" key="2">
    <source>
        <dbReference type="ARBA" id="ARBA00022643"/>
    </source>
</evidence>
<keyword evidence="2 6" id="KW-0288">FMN</keyword>
<comment type="caution">
    <text evidence="8">The sequence shown here is derived from an EMBL/GenBank/DDBJ whole genome shotgun (WGS) entry which is preliminary data.</text>
</comment>
<protein>
    <submittedName>
        <fullName evidence="8">LLM class flavin-dependent oxidoreductase</fullName>
    </submittedName>
</protein>
<proteinExistence type="inferred from homology"/>
<dbReference type="RefSeq" id="WP_282586047.1">
    <property type="nucleotide sequence ID" value="NZ_JAMOIM010000011.1"/>
</dbReference>
<keyword evidence="9" id="KW-1185">Reference proteome</keyword>
<dbReference type="AlphaFoldDB" id="A0AA41YYY6"/>
<dbReference type="CDD" id="cd01095">
    <property type="entry name" value="Nitrilotriacetate_monoxgenase"/>
    <property type="match status" value="1"/>
</dbReference>
<dbReference type="PANTHER" id="PTHR30011:SF16">
    <property type="entry name" value="C2H2 FINGER DOMAIN TRANSCRIPTION FACTOR (EUROFUNG)-RELATED"/>
    <property type="match status" value="1"/>
</dbReference>
<evidence type="ECO:0000313" key="9">
    <source>
        <dbReference type="Proteomes" id="UP001165667"/>
    </source>
</evidence>
<accession>A0AA41YYY6</accession>
<reference evidence="8" key="1">
    <citation type="submission" date="2022-05" db="EMBL/GenBank/DDBJ databases">
        <authorList>
            <person name="Pankratov T."/>
        </authorList>
    </citation>
    <scope>NUCLEOTIDE SEQUENCE</scope>
    <source>
        <strain evidence="8">BP6-180914</strain>
    </source>
</reference>
<dbReference type="SUPFAM" id="SSF51679">
    <property type="entry name" value="Bacterial luciferase-like"/>
    <property type="match status" value="1"/>
</dbReference>
<dbReference type="PIRSF" id="PIRSF000337">
    <property type="entry name" value="NTA_MOA"/>
    <property type="match status" value="1"/>
</dbReference>
<feature type="domain" description="Luciferase-like" evidence="7">
    <location>
        <begin position="25"/>
        <end position="386"/>
    </location>
</feature>
<feature type="binding site" evidence="6">
    <location>
        <position position="60"/>
    </location>
    <ligand>
        <name>FMN</name>
        <dbReference type="ChEBI" id="CHEBI:58210"/>
    </ligand>
</feature>
<evidence type="ECO:0000256" key="4">
    <source>
        <dbReference type="ARBA" id="ARBA00023033"/>
    </source>
</evidence>
<dbReference type="InterPro" id="IPR016215">
    <property type="entry name" value="NTA_MOA"/>
</dbReference>
<keyword evidence="4" id="KW-0503">Monooxygenase</keyword>
<dbReference type="Proteomes" id="UP001165667">
    <property type="component" value="Unassembled WGS sequence"/>
</dbReference>
<name>A0AA41YYY6_9HYPH</name>
<evidence type="ECO:0000256" key="3">
    <source>
        <dbReference type="ARBA" id="ARBA00023002"/>
    </source>
</evidence>
<dbReference type="EMBL" id="JAMOIM010000011">
    <property type="protein sequence ID" value="MCW6509673.1"/>
    <property type="molecule type" value="Genomic_DNA"/>
</dbReference>
<evidence type="ECO:0000259" key="7">
    <source>
        <dbReference type="Pfam" id="PF00296"/>
    </source>
</evidence>
<keyword evidence="1 6" id="KW-0285">Flavoprotein</keyword>